<accession>A0A4V1M6E6</accession>
<dbReference type="PANTHER" id="PTHR32063">
    <property type="match status" value="1"/>
</dbReference>
<proteinExistence type="inferred from homology"/>
<dbReference type="Proteomes" id="UP000290218">
    <property type="component" value="Unassembled WGS sequence"/>
</dbReference>
<dbReference type="EMBL" id="SDHX01000001">
    <property type="protein sequence ID" value="RXK55129.1"/>
    <property type="molecule type" value="Genomic_DNA"/>
</dbReference>
<keyword evidence="3" id="KW-0813">Transport</keyword>
<dbReference type="PANTHER" id="PTHR32063:SF24">
    <property type="entry name" value="CATION EFFLUX SYSTEM (ACRB_ACRD_ACRF FAMILY)"/>
    <property type="match status" value="1"/>
</dbReference>
<feature type="transmembrane region" description="Helical" evidence="8">
    <location>
        <begin position="1011"/>
        <end position="1034"/>
    </location>
</feature>
<reference evidence="9 10" key="1">
    <citation type="submission" date="2019-01" db="EMBL/GenBank/DDBJ databases">
        <title>Lacunisphaera sp. strain TWA-58.</title>
        <authorList>
            <person name="Chen W.-M."/>
        </authorList>
    </citation>
    <scope>NUCLEOTIDE SEQUENCE [LARGE SCALE GENOMIC DNA]</scope>
    <source>
        <strain evidence="9 10">TWA-58</strain>
    </source>
</reference>
<dbReference type="NCBIfam" id="TIGR00914">
    <property type="entry name" value="2A0601"/>
    <property type="match status" value="1"/>
</dbReference>
<feature type="transmembrane region" description="Helical" evidence="8">
    <location>
        <begin position="908"/>
        <end position="927"/>
    </location>
</feature>
<comment type="caution">
    <text evidence="9">The sequence shown here is derived from an EMBL/GenBank/DDBJ whole genome shotgun (WGS) entry which is preliminary data.</text>
</comment>
<dbReference type="Pfam" id="PF00873">
    <property type="entry name" value="ACR_tran"/>
    <property type="match status" value="1"/>
</dbReference>
<name>A0A4V1M6E6_9BACT</name>
<evidence type="ECO:0000256" key="1">
    <source>
        <dbReference type="ARBA" id="ARBA00004651"/>
    </source>
</evidence>
<dbReference type="Gene3D" id="3.30.70.1440">
    <property type="entry name" value="Multidrug efflux transporter AcrB pore domain"/>
    <property type="match status" value="1"/>
</dbReference>
<feature type="transmembrane region" description="Helical" evidence="8">
    <location>
        <begin position="486"/>
        <end position="509"/>
    </location>
</feature>
<sequence length="1046" mass="111238">MLERIIDFSLHRRGLVVFAALLLAAAGIWSAFHVAIDAVPDITSPQVQINTPVAALAPDEIETLVTVPIERELAGLPGLVELRALSKFGLSQVTLTFADGTDLYRTRQLATERLAAAREQLPAGATPALAPISTGLGEIVYYTLDYRADAPGKPATRADQLRELRLIHDFQVRPALRATPGLAEVNAIGGYEKQLVVAPDPEKLLAAGVSFDQLAGVIRASTSNAGGGVLELGGEAVVVRADTRARSAADIAGLPVKFAGGTRPLTVADLAEVTIGSAVRTGAATADGEETVAGAAIMLAGENSRLVARAAVERLEGIRTRLPAGVQLRVVYDRSDLVHATIRTVATNLFEGAVLVAAVLFALLGHWRGALLVTLAIPLSFLFLLTGMAQAQLSANLMSLGAIDFGLIVDGAIVMVENVLRHLAERQRALGRELTAGERLAEVHTSAREVARPMFFGVLVITLVYVPILALTGIEGKMFRPMAVAVMLALGGALALALTLMPALCPWFLRGRLEERDGRLVRAAKAVYTPLLAAAFRLRWLVVAAAVLLFAGSAWLFTRLGAEFIPQLDEGAISIQMIRGNSVALGDSVELQRRSERLLRERFPEISHLFARIGTAEIATDPMGPNVADTYVFLKPRDQWRRLDSRPATKAELVELMRRELTATIPGQTYLFSQPIQLRFNEIMAGARADLSLKIQGDDFAVLERLAAAALEILRGIPGGGDVEFETPGRVPTLEITPKRAALAGLGLHADEINAVVATALGGEEAGALVAGDRRTEVVVRLPEHHRLNLAGLRDLPVTGAGGVQVPLSQVADITVTDRVGTLTREDARRRVAILINVRGRDTEGFVREAEAKLRAQLPFPDGYAFAFGGQFENLQAARARLAVVVPAALALIYALIYASFGNARQAALVFVCVPLAATGGVAALALRGLPFTISAGVGFIALSGIAVLNGIMLVSFINQLRTQGHTVRAAVTEGTLTRLRPKLMTALVASLGFVPMALSTGPGAEVQRPLATVVIGGVITSTFLTLVVLPVLYDWLETRVKPSNC</sequence>
<feature type="transmembrane region" description="Helical" evidence="8">
    <location>
        <begin position="538"/>
        <end position="557"/>
    </location>
</feature>
<dbReference type="InterPro" id="IPR027463">
    <property type="entry name" value="AcrB_DN_DC_subdom"/>
</dbReference>
<feature type="transmembrane region" description="Helical" evidence="8">
    <location>
        <begin position="345"/>
        <end position="364"/>
    </location>
</feature>
<evidence type="ECO:0000256" key="7">
    <source>
        <dbReference type="ARBA" id="ARBA00023136"/>
    </source>
</evidence>
<protein>
    <submittedName>
        <fullName evidence="9">Efflux RND transporter permease subunit</fullName>
    </submittedName>
</protein>
<dbReference type="GO" id="GO:0008324">
    <property type="term" value="F:monoatomic cation transmembrane transporter activity"/>
    <property type="evidence" value="ECO:0007669"/>
    <property type="project" value="InterPro"/>
</dbReference>
<keyword evidence="6 8" id="KW-1133">Transmembrane helix</keyword>
<dbReference type="SUPFAM" id="SSF82693">
    <property type="entry name" value="Multidrug efflux transporter AcrB pore domain, PN1, PN2, PC1 and PC2 subdomains"/>
    <property type="match status" value="2"/>
</dbReference>
<keyword evidence="7 8" id="KW-0472">Membrane</keyword>
<feature type="transmembrane region" description="Helical" evidence="8">
    <location>
        <begin position="397"/>
        <end position="420"/>
    </location>
</feature>
<evidence type="ECO:0000256" key="8">
    <source>
        <dbReference type="SAM" id="Phobius"/>
    </source>
</evidence>
<comment type="subcellular location">
    <subcellularLocation>
        <location evidence="1">Cell membrane</location>
        <topology evidence="1">Multi-pass membrane protein</topology>
    </subcellularLocation>
</comment>
<evidence type="ECO:0000256" key="6">
    <source>
        <dbReference type="ARBA" id="ARBA00022989"/>
    </source>
</evidence>
<dbReference type="GO" id="GO:0005886">
    <property type="term" value="C:plasma membrane"/>
    <property type="evidence" value="ECO:0007669"/>
    <property type="project" value="UniProtKB-SubCell"/>
</dbReference>
<dbReference type="Gene3D" id="3.30.2090.10">
    <property type="entry name" value="Multidrug efflux transporter AcrB TolC docking domain, DN and DC subdomains"/>
    <property type="match status" value="2"/>
</dbReference>
<feature type="transmembrane region" description="Helical" evidence="8">
    <location>
        <begin position="371"/>
        <end position="391"/>
    </location>
</feature>
<keyword evidence="5 8" id="KW-0812">Transmembrane</keyword>
<dbReference type="AlphaFoldDB" id="A0A4V1M6E6"/>
<evidence type="ECO:0000313" key="10">
    <source>
        <dbReference type="Proteomes" id="UP000290218"/>
    </source>
</evidence>
<gene>
    <name evidence="9" type="ORF">ESB00_04320</name>
</gene>
<dbReference type="InterPro" id="IPR004763">
    <property type="entry name" value="CusA-like"/>
</dbReference>
<dbReference type="Gene3D" id="1.20.1640.10">
    <property type="entry name" value="Multidrug efflux transporter AcrB transmembrane domain"/>
    <property type="match status" value="2"/>
</dbReference>
<organism evidence="9 10">
    <name type="scientific">Oleiharenicola lentus</name>
    <dbReference type="NCBI Taxonomy" id="2508720"/>
    <lineage>
        <taxon>Bacteria</taxon>
        <taxon>Pseudomonadati</taxon>
        <taxon>Verrucomicrobiota</taxon>
        <taxon>Opitutia</taxon>
        <taxon>Opitutales</taxon>
        <taxon>Opitutaceae</taxon>
        <taxon>Oleiharenicola</taxon>
    </lineage>
</organism>
<dbReference type="InterPro" id="IPR001036">
    <property type="entry name" value="Acrflvin-R"/>
</dbReference>
<evidence type="ECO:0000256" key="5">
    <source>
        <dbReference type="ARBA" id="ARBA00022692"/>
    </source>
</evidence>
<dbReference type="GO" id="GO:0042910">
    <property type="term" value="F:xenobiotic transmembrane transporter activity"/>
    <property type="evidence" value="ECO:0007669"/>
    <property type="project" value="TreeGrafter"/>
</dbReference>
<dbReference type="Gene3D" id="3.30.70.1430">
    <property type="entry name" value="Multidrug efflux transporter AcrB pore domain"/>
    <property type="match status" value="2"/>
</dbReference>
<dbReference type="SUPFAM" id="SSF82866">
    <property type="entry name" value="Multidrug efflux transporter AcrB transmembrane domain"/>
    <property type="match status" value="2"/>
</dbReference>
<dbReference type="Gene3D" id="3.30.70.1320">
    <property type="entry name" value="Multidrug efflux transporter AcrB pore domain like"/>
    <property type="match status" value="1"/>
</dbReference>
<comment type="similarity">
    <text evidence="2">Belongs to the resistance-nodulation-cell division (RND) (TC 2.A.6) family.</text>
</comment>
<evidence type="ECO:0000256" key="4">
    <source>
        <dbReference type="ARBA" id="ARBA00022475"/>
    </source>
</evidence>
<dbReference type="OrthoDB" id="9757876at2"/>
<feature type="transmembrane region" description="Helical" evidence="8">
    <location>
        <begin position="882"/>
        <end position="901"/>
    </location>
</feature>
<keyword evidence="10" id="KW-1185">Reference proteome</keyword>
<feature type="transmembrane region" description="Helical" evidence="8">
    <location>
        <begin position="980"/>
        <end position="999"/>
    </location>
</feature>
<feature type="transmembrane region" description="Helical" evidence="8">
    <location>
        <begin position="933"/>
        <end position="959"/>
    </location>
</feature>
<dbReference type="SUPFAM" id="SSF82714">
    <property type="entry name" value="Multidrug efflux transporter AcrB TolC docking domain, DN and DC subdomains"/>
    <property type="match status" value="2"/>
</dbReference>
<dbReference type="PRINTS" id="PR00702">
    <property type="entry name" value="ACRIFLAVINRP"/>
</dbReference>
<evidence type="ECO:0000313" key="9">
    <source>
        <dbReference type="EMBL" id="RXK55129.1"/>
    </source>
</evidence>
<dbReference type="RefSeq" id="WP_129046495.1">
    <property type="nucleotide sequence ID" value="NZ_SDHX01000001.1"/>
</dbReference>
<evidence type="ECO:0000256" key="2">
    <source>
        <dbReference type="ARBA" id="ARBA00010942"/>
    </source>
</evidence>
<feature type="transmembrane region" description="Helical" evidence="8">
    <location>
        <begin position="454"/>
        <end position="474"/>
    </location>
</feature>
<evidence type="ECO:0000256" key="3">
    <source>
        <dbReference type="ARBA" id="ARBA00022448"/>
    </source>
</evidence>
<keyword evidence="4" id="KW-1003">Cell membrane</keyword>